<organism evidence="1">
    <name type="scientific">Brassica napus</name>
    <name type="common">Rape</name>
    <dbReference type="NCBI Taxonomy" id="3708"/>
    <lineage>
        <taxon>Eukaryota</taxon>
        <taxon>Viridiplantae</taxon>
        <taxon>Streptophyta</taxon>
        <taxon>Embryophyta</taxon>
        <taxon>Tracheophyta</taxon>
        <taxon>Spermatophyta</taxon>
        <taxon>Magnoliopsida</taxon>
        <taxon>eudicotyledons</taxon>
        <taxon>Gunneridae</taxon>
        <taxon>Pentapetalae</taxon>
        <taxon>rosids</taxon>
        <taxon>malvids</taxon>
        <taxon>Brassicales</taxon>
        <taxon>Brassicaceae</taxon>
        <taxon>Brassiceae</taxon>
        <taxon>Brassica</taxon>
    </lineage>
</organism>
<gene>
    <name evidence="1" type="ORF">DARMORV10_C02P06790.1</name>
</gene>
<dbReference type="SUPFAM" id="SSF54001">
    <property type="entry name" value="Cysteine proteinases"/>
    <property type="match status" value="1"/>
</dbReference>
<dbReference type="InterPro" id="IPR038765">
    <property type="entry name" value="Papain-like_cys_pep_sf"/>
</dbReference>
<dbReference type="EMBL" id="HG994366">
    <property type="protein sequence ID" value="CAF1884948.1"/>
    <property type="molecule type" value="Genomic_DNA"/>
</dbReference>
<dbReference type="AlphaFoldDB" id="A0A816JUI5"/>
<sequence length="623" mass="69700">MASSSSERVPITTALAITPAGSRVLQNPISEGVEEKRLKEASIKKEGDDADLIANVAKPESEIVADNKHKMDLSALAEVKKREDGLNKDVQIAKECISNQEIDDLVAATKRLIVQVVGKEAGFDEDSIKKRDKAALIASTAKLESELHEIRAEGQEDILVCPNFYPTGLSKNVKTDAEALGGSSVQEPKIDRKLRAEIDFTSPSSTPPAFINIVDHPCLLWDVKDPKKDLTSVKNWRDEGRGGPVRNQGNHNNCWTYSSTDVYSSHRLRNEEDEDFRVMSARYLTFYVKESPRDAKTDYSCVKKPPSRTQKLFHFGADVEFMESDKIEDLQKMLLHQPVSANMILYNPEYEDILTLEEIYEGPTSEKSVYKGIHAVLVLAILRFLGKLVALVKLSHGIKTGESGYMYVSLSKMIVNVEYSVDKNLLCLLKRKTEDAIAEPSYLLRDFTGVNYGDSPVAVAVAGTTRYDFVDQKAKSETVHCFYCWIEVKSVLLAHHICVCTLYAYIEMSSCRLRNVGTKMWSRLFLFTMFGKNIQVETVKITKEKKIPNKQRKEFQEARMKQEMVMMKRQQQGQGQCQIAGAGAAFAGGTTIASADQSTISWEDINSLVNSDDASYFNGPNHV</sequence>
<name>A0A816JUI5_BRANA</name>
<accession>A0A816JUI5</accession>
<evidence type="ECO:0000313" key="1">
    <source>
        <dbReference type="EMBL" id="CAF1884948.1"/>
    </source>
</evidence>
<proteinExistence type="predicted"/>
<protein>
    <submittedName>
        <fullName evidence="1">(rape) hypothetical protein</fullName>
    </submittedName>
</protein>
<dbReference type="Proteomes" id="UP001295469">
    <property type="component" value="Chromosome C02"/>
</dbReference>
<dbReference type="Gene3D" id="3.90.70.10">
    <property type="entry name" value="Cysteine proteinases"/>
    <property type="match status" value="2"/>
</dbReference>
<reference evidence="1" key="1">
    <citation type="submission" date="2021-01" db="EMBL/GenBank/DDBJ databases">
        <authorList>
            <consortium name="Genoscope - CEA"/>
            <person name="William W."/>
        </authorList>
    </citation>
    <scope>NUCLEOTIDE SEQUENCE</scope>
</reference>